<dbReference type="STRING" id="1224164.B843_02850"/>
<dbReference type="HOGENOM" id="CLU_060749_0_0_11"/>
<dbReference type="InterPro" id="IPR000064">
    <property type="entry name" value="NLP_P60_dom"/>
</dbReference>
<evidence type="ECO:0000256" key="2">
    <source>
        <dbReference type="ARBA" id="ARBA00022670"/>
    </source>
</evidence>
<keyword evidence="3" id="KW-0378">Hydrolase</keyword>
<evidence type="ECO:0000313" key="8">
    <source>
        <dbReference type="Proteomes" id="UP000019222"/>
    </source>
</evidence>
<keyword evidence="4" id="KW-0788">Thiol protease</keyword>
<dbReference type="PROSITE" id="PS51935">
    <property type="entry name" value="NLPC_P60"/>
    <property type="match status" value="1"/>
</dbReference>
<evidence type="ECO:0000256" key="5">
    <source>
        <dbReference type="SAM" id="MobiDB-lite"/>
    </source>
</evidence>
<evidence type="ECO:0000313" key="7">
    <source>
        <dbReference type="EMBL" id="AHI21961.1"/>
    </source>
</evidence>
<evidence type="ECO:0000256" key="3">
    <source>
        <dbReference type="ARBA" id="ARBA00022801"/>
    </source>
</evidence>
<dbReference type="Gene3D" id="3.90.1720.10">
    <property type="entry name" value="endopeptidase domain like (from Nostoc punctiforme)"/>
    <property type="match status" value="1"/>
</dbReference>
<keyword evidence="2" id="KW-0645">Protease</keyword>
<dbReference type="eggNOG" id="COG0791">
    <property type="taxonomic scope" value="Bacteria"/>
</dbReference>
<feature type="domain" description="NlpC/P60" evidence="6">
    <location>
        <begin position="170"/>
        <end position="283"/>
    </location>
</feature>
<organism evidence="7 8">
    <name type="scientific">Corynebacterium vitaeruminis DSM 20294</name>
    <dbReference type="NCBI Taxonomy" id="1224164"/>
    <lineage>
        <taxon>Bacteria</taxon>
        <taxon>Bacillati</taxon>
        <taxon>Actinomycetota</taxon>
        <taxon>Actinomycetes</taxon>
        <taxon>Mycobacteriales</taxon>
        <taxon>Corynebacteriaceae</taxon>
        <taxon>Corynebacterium</taxon>
    </lineage>
</organism>
<dbReference type="PATRIC" id="fig|1224164.3.peg.564"/>
<dbReference type="SUPFAM" id="SSF54001">
    <property type="entry name" value="Cysteine proteinases"/>
    <property type="match status" value="1"/>
</dbReference>
<dbReference type="PANTHER" id="PTHR47359">
    <property type="entry name" value="PEPTIDOGLYCAN DL-ENDOPEPTIDASE CWLO"/>
    <property type="match status" value="1"/>
</dbReference>
<dbReference type="GO" id="GO:0006508">
    <property type="term" value="P:proteolysis"/>
    <property type="evidence" value="ECO:0007669"/>
    <property type="project" value="UniProtKB-KW"/>
</dbReference>
<dbReference type="EMBL" id="CP004353">
    <property type="protein sequence ID" value="AHI21961.1"/>
    <property type="molecule type" value="Genomic_DNA"/>
</dbReference>
<keyword evidence="8" id="KW-1185">Reference proteome</keyword>
<name>W5XY76_9CORY</name>
<gene>
    <name evidence="7" type="ORF">B843_02850</name>
</gene>
<proteinExistence type="inferred from homology"/>
<evidence type="ECO:0000256" key="1">
    <source>
        <dbReference type="ARBA" id="ARBA00007074"/>
    </source>
</evidence>
<protein>
    <recommendedName>
        <fullName evidence="6">NlpC/P60 domain-containing protein</fullName>
    </recommendedName>
</protein>
<dbReference type="Proteomes" id="UP000019222">
    <property type="component" value="Chromosome"/>
</dbReference>
<comment type="similarity">
    <text evidence="1">Belongs to the peptidase C40 family.</text>
</comment>
<accession>W5XY76</accession>
<evidence type="ECO:0000259" key="6">
    <source>
        <dbReference type="PROSITE" id="PS51935"/>
    </source>
</evidence>
<evidence type="ECO:0000256" key="4">
    <source>
        <dbReference type="ARBA" id="ARBA00022807"/>
    </source>
</evidence>
<dbReference type="InterPro" id="IPR051794">
    <property type="entry name" value="PG_Endopeptidase_C40"/>
</dbReference>
<dbReference type="KEGG" id="cvt:B843_02850"/>
<dbReference type="GO" id="GO:0008234">
    <property type="term" value="F:cysteine-type peptidase activity"/>
    <property type="evidence" value="ECO:0007669"/>
    <property type="project" value="UniProtKB-KW"/>
</dbReference>
<dbReference type="RefSeq" id="WP_025252016.1">
    <property type="nucleotide sequence ID" value="NZ_CP004353.1"/>
</dbReference>
<dbReference type="AlphaFoldDB" id="W5XY76"/>
<dbReference type="Pfam" id="PF00877">
    <property type="entry name" value="NLPC_P60"/>
    <property type="match status" value="1"/>
</dbReference>
<sequence>MTPLTDVITSIRTLSMLLPPSLFPPVPAFPSYEVAEELARQFGAHASLVDDAASLNGDASKARDLLPRIESEFENVRAQLTALAEAMLAEAISLLPPLFVPGPSSLAAAAQLQALPEKYMFEAMTCLEEAEARLHPSTQQLTAIAATTDPDSPTPEFEAEPAPVTAPPNAAQGERAVAAAKTMLGTPYVWGGTSPDGFDCSGLTQWSWRQAGVELPRLAEEQNVGRQIERSELIPGDLLVWDGHVAMYAGGGEIIEAGDPVSLNPLRETNMGMAFKGYFRPTG</sequence>
<feature type="region of interest" description="Disordered" evidence="5">
    <location>
        <begin position="147"/>
        <end position="169"/>
    </location>
</feature>
<dbReference type="InterPro" id="IPR038765">
    <property type="entry name" value="Papain-like_cys_pep_sf"/>
</dbReference>
<dbReference type="PANTHER" id="PTHR47359:SF3">
    <property type="entry name" value="NLP_P60 DOMAIN-CONTAINING PROTEIN-RELATED"/>
    <property type="match status" value="1"/>
</dbReference>
<reference evidence="7 8" key="1">
    <citation type="submission" date="2013-02" db="EMBL/GenBank/DDBJ databases">
        <title>The complete genome sequence of Corynebacterium vitaeruminis DSM 20294.</title>
        <authorList>
            <person name="Ruckert C."/>
            <person name="Albersmeier A."/>
            <person name="Kalinowski J."/>
        </authorList>
    </citation>
    <scope>NUCLEOTIDE SEQUENCE [LARGE SCALE GENOMIC DNA]</scope>
    <source>
        <strain evidence="8">ATCC 10234</strain>
    </source>
</reference>